<dbReference type="InterPro" id="IPR001128">
    <property type="entry name" value="Cyt_P450"/>
</dbReference>
<dbReference type="GO" id="GO:0004497">
    <property type="term" value="F:monooxygenase activity"/>
    <property type="evidence" value="ECO:0007669"/>
    <property type="project" value="InterPro"/>
</dbReference>
<dbReference type="Proteomes" id="UP001140453">
    <property type="component" value="Unassembled WGS sequence"/>
</dbReference>
<dbReference type="GO" id="GO:0016705">
    <property type="term" value="F:oxidoreductase activity, acting on paired donors, with incorporation or reduction of molecular oxygen"/>
    <property type="evidence" value="ECO:0007669"/>
    <property type="project" value="InterPro"/>
</dbReference>
<dbReference type="AlphaFoldDB" id="A0A9W8YJI2"/>
<dbReference type="Pfam" id="PF00067">
    <property type="entry name" value="p450"/>
    <property type="match status" value="1"/>
</dbReference>
<evidence type="ECO:0000313" key="7">
    <source>
        <dbReference type="Proteomes" id="UP001140453"/>
    </source>
</evidence>
<dbReference type="PANTHER" id="PTHR24305:SF166">
    <property type="entry name" value="CYTOCHROME P450 12A4, MITOCHONDRIAL-RELATED"/>
    <property type="match status" value="1"/>
</dbReference>
<protein>
    <recommendedName>
        <fullName evidence="8">Cytochrome P450</fullName>
    </recommendedName>
</protein>
<keyword evidence="7" id="KW-1185">Reference proteome</keyword>
<comment type="similarity">
    <text evidence="1">Belongs to the cytochrome P450 family.</text>
</comment>
<dbReference type="GO" id="GO:0005506">
    <property type="term" value="F:iron ion binding"/>
    <property type="evidence" value="ECO:0007669"/>
    <property type="project" value="InterPro"/>
</dbReference>
<evidence type="ECO:0008006" key="8">
    <source>
        <dbReference type="Google" id="ProtNLM"/>
    </source>
</evidence>
<organism evidence="6 7">
    <name type="scientific">Gnomoniopsis smithogilvyi</name>
    <dbReference type="NCBI Taxonomy" id="1191159"/>
    <lineage>
        <taxon>Eukaryota</taxon>
        <taxon>Fungi</taxon>
        <taxon>Dikarya</taxon>
        <taxon>Ascomycota</taxon>
        <taxon>Pezizomycotina</taxon>
        <taxon>Sordariomycetes</taxon>
        <taxon>Sordariomycetidae</taxon>
        <taxon>Diaporthales</taxon>
        <taxon>Gnomoniaceae</taxon>
        <taxon>Gnomoniopsis</taxon>
    </lineage>
</organism>
<dbReference type="OrthoDB" id="3945418at2759"/>
<dbReference type="EMBL" id="JAPEVB010000006">
    <property type="protein sequence ID" value="KAJ4386479.1"/>
    <property type="molecule type" value="Genomic_DNA"/>
</dbReference>
<feature type="binding site" description="axial binding residue" evidence="5">
    <location>
        <position position="321"/>
    </location>
    <ligand>
        <name>heme</name>
        <dbReference type="ChEBI" id="CHEBI:30413"/>
    </ligand>
    <ligandPart>
        <name>Fe</name>
        <dbReference type="ChEBI" id="CHEBI:18248"/>
    </ligandPart>
</feature>
<dbReference type="PRINTS" id="PR00385">
    <property type="entry name" value="P450"/>
</dbReference>
<dbReference type="InterPro" id="IPR050121">
    <property type="entry name" value="Cytochrome_P450_monoxygenase"/>
</dbReference>
<dbReference type="InterPro" id="IPR036396">
    <property type="entry name" value="Cyt_P450_sf"/>
</dbReference>
<accession>A0A9W8YJI2</accession>
<proteinExistence type="inferred from homology"/>
<keyword evidence="3 5" id="KW-0479">Metal-binding</keyword>
<comment type="cofactor">
    <cofactor evidence="5">
        <name>heme</name>
        <dbReference type="ChEBI" id="CHEBI:30413"/>
    </cofactor>
</comment>
<dbReference type="SUPFAM" id="SSF48264">
    <property type="entry name" value="Cytochrome P450"/>
    <property type="match status" value="1"/>
</dbReference>
<dbReference type="InterPro" id="IPR002401">
    <property type="entry name" value="Cyt_P450_E_grp-I"/>
</dbReference>
<evidence type="ECO:0000256" key="4">
    <source>
        <dbReference type="ARBA" id="ARBA00023004"/>
    </source>
</evidence>
<name>A0A9W8YJI2_9PEZI</name>
<evidence type="ECO:0000256" key="2">
    <source>
        <dbReference type="ARBA" id="ARBA00022617"/>
    </source>
</evidence>
<evidence type="ECO:0000256" key="3">
    <source>
        <dbReference type="ARBA" id="ARBA00022723"/>
    </source>
</evidence>
<dbReference type="Gene3D" id="1.10.630.10">
    <property type="entry name" value="Cytochrome P450"/>
    <property type="match status" value="1"/>
</dbReference>
<evidence type="ECO:0000256" key="1">
    <source>
        <dbReference type="ARBA" id="ARBA00010617"/>
    </source>
</evidence>
<keyword evidence="2 5" id="KW-0349">Heme</keyword>
<dbReference type="PRINTS" id="PR00463">
    <property type="entry name" value="EP450I"/>
</dbReference>
<evidence type="ECO:0000313" key="6">
    <source>
        <dbReference type="EMBL" id="KAJ4386479.1"/>
    </source>
</evidence>
<dbReference type="PANTHER" id="PTHR24305">
    <property type="entry name" value="CYTOCHROME P450"/>
    <property type="match status" value="1"/>
</dbReference>
<gene>
    <name evidence="6" type="ORF">N0V93_009376</name>
</gene>
<sequence>MDNLHDMMNEVVASFVHTIKSKVDTQVEVVSACRALEADVICKSSGLILKSPLKNFELTFVSSPVQLWGVNRGNTCLVSRLTSRHGHEERRKGKMDALGTIAALERLERLIFKLSGWQTSYTASMQEWEQWTDEGLARALSPERSEKRIASPSLIETLLKSGVHPQTALCEARENIGPGTDTTSATLAHILYALAKNPPYQATLRDELKILAFPTDITSLESIPKLRACIYEGIRWTGAAAAMLPRIVPEEGAWLDGKYLPGGTTITSSPIWYLHDQHVFPNPYYYNPYRWLNPDGTALNIGERPLQEKYYIPFSKGPYVCIGAHFSYYELYLSISQLLKHFKLSSSSNGPSIMDNRRPNTATKDCHFTPVRLPKRKEWVAAVPTECLNVRFSNISKRED</sequence>
<reference evidence="6" key="1">
    <citation type="submission" date="2022-10" db="EMBL/GenBank/DDBJ databases">
        <title>Tapping the CABI collections for fungal endophytes: first genome assemblies for Collariella, Neodidymelliopsis, Ascochyta clinopodiicola, Didymella pomorum, Didymosphaeria variabile, Neocosmospora piperis and Neocucurbitaria cava.</title>
        <authorList>
            <person name="Hill R."/>
        </authorList>
    </citation>
    <scope>NUCLEOTIDE SEQUENCE</scope>
    <source>
        <strain evidence="6">IMI 355082</strain>
    </source>
</reference>
<evidence type="ECO:0000256" key="5">
    <source>
        <dbReference type="PIRSR" id="PIRSR602401-1"/>
    </source>
</evidence>
<comment type="caution">
    <text evidence="6">The sequence shown here is derived from an EMBL/GenBank/DDBJ whole genome shotgun (WGS) entry which is preliminary data.</text>
</comment>
<dbReference type="GO" id="GO:0020037">
    <property type="term" value="F:heme binding"/>
    <property type="evidence" value="ECO:0007669"/>
    <property type="project" value="InterPro"/>
</dbReference>
<keyword evidence="4 5" id="KW-0408">Iron</keyword>